<accession>A0A087BNZ5</accession>
<dbReference type="EMBL" id="JGZA01000004">
    <property type="protein sequence ID" value="KFI72745.1"/>
    <property type="molecule type" value="Genomic_DNA"/>
</dbReference>
<dbReference type="Proteomes" id="UP000029024">
    <property type="component" value="Unassembled WGS sequence"/>
</dbReference>
<organism evidence="1 3">
    <name type="scientific">Bifidobacterium longum subsp. suis</name>
    <dbReference type="NCBI Taxonomy" id="1695"/>
    <lineage>
        <taxon>Bacteria</taxon>
        <taxon>Bacillati</taxon>
        <taxon>Actinomycetota</taxon>
        <taxon>Actinomycetes</taxon>
        <taxon>Bifidobacteriales</taxon>
        <taxon>Bifidobacteriaceae</taxon>
        <taxon>Bifidobacterium</taxon>
    </lineage>
</organism>
<dbReference type="AlphaFoldDB" id="A0A087BNZ5"/>
<name>A0A087BNZ5_BIFLN</name>
<dbReference type="GO" id="GO:0003677">
    <property type="term" value="F:DNA binding"/>
    <property type="evidence" value="ECO:0007669"/>
    <property type="project" value="InterPro"/>
</dbReference>
<protein>
    <submittedName>
        <fullName evidence="1 2">Transcriptional regulator</fullName>
    </submittedName>
</protein>
<comment type="caution">
    <text evidence="1">The sequence shown here is derived from an EMBL/GenBank/DDBJ whole genome shotgun (WGS) entry which is preliminary data.</text>
</comment>
<evidence type="ECO:0000313" key="2">
    <source>
        <dbReference type="EMBL" id="OIN64582.1"/>
    </source>
</evidence>
<dbReference type="CDD" id="cd00093">
    <property type="entry name" value="HTH_XRE"/>
    <property type="match status" value="1"/>
</dbReference>
<dbReference type="InterPro" id="IPR001387">
    <property type="entry name" value="Cro/C1-type_HTH"/>
</dbReference>
<reference evidence="1 3" key="1">
    <citation type="submission" date="2014-03" db="EMBL/GenBank/DDBJ databases">
        <title>Genomics of Bifidobacteria.</title>
        <authorList>
            <person name="Ventura M."/>
            <person name="Milani C."/>
            <person name="Lugli G.A."/>
        </authorList>
    </citation>
    <scope>NUCLEOTIDE SEQUENCE [LARGE SCALE GENOMIC DNA]</scope>
    <source>
        <strain evidence="1 3">LMG 21814</strain>
    </source>
</reference>
<evidence type="ECO:0000313" key="4">
    <source>
        <dbReference type="Proteomes" id="UP000181801"/>
    </source>
</evidence>
<dbReference type="InterPro" id="IPR010982">
    <property type="entry name" value="Lambda_DNA-bd_dom_sf"/>
</dbReference>
<sequence length="280" mass="31645">MSETLNDENAAGNDDVSERRAVEHRALEQCDVVHHGVVSGCPVNSCAAVLNEVMSQTGWNAYELAQRTGLDRSAIGRVLRGQRGMLFDVLAEGLERAGFGLHLEAVAPSQTIPEDELHMLLAQLRRPPDFDAIESGATWSTLKMLCVNLIHARNVQHQRISFVRAVARVNDACWIAFLAGLYRFLRWDINPRNRRLTLVPPYRYGLDGWWSPLPSAAIMHVLHRYEEPLHDMDYTYLPLIDYELNAMQRKQFNQDFMEYGILIPADDLSQSSSGTQALTL</sequence>
<evidence type="ECO:0000313" key="3">
    <source>
        <dbReference type="Proteomes" id="UP000029024"/>
    </source>
</evidence>
<dbReference type="EMBL" id="MOAE01000019">
    <property type="protein sequence ID" value="OIN64582.1"/>
    <property type="molecule type" value="Genomic_DNA"/>
</dbReference>
<gene>
    <name evidence="2" type="ORF">BFS26_02460</name>
    <name evidence="1" type="ORF">BLSS_0578</name>
</gene>
<reference evidence="2 4" key="2">
    <citation type="journal article" date="2016" name="BMC Microbiol.">
        <title>Fucosyllactose and L-fucose utilization of infant Bifidobacterium longum and Bifidobacterium kashiwanohense.</title>
        <authorList>
            <person name="Bunesova V."/>
            <person name="Lacroix C."/>
            <person name="Schwab C."/>
        </authorList>
    </citation>
    <scope>NUCLEOTIDE SEQUENCE [LARGE SCALE GENOMIC DNA]</scope>
    <source>
        <strain evidence="2 4">BSM11-5</strain>
    </source>
</reference>
<dbReference type="RefSeq" id="WP_032683195.1">
    <property type="nucleotide sequence ID" value="NZ_CP169558.1"/>
</dbReference>
<dbReference type="Proteomes" id="UP000181801">
    <property type="component" value="Unassembled WGS sequence"/>
</dbReference>
<evidence type="ECO:0000313" key="1">
    <source>
        <dbReference type="EMBL" id="KFI72745.1"/>
    </source>
</evidence>
<proteinExistence type="predicted"/>
<dbReference type="SUPFAM" id="SSF47413">
    <property type="entry name" value="lambda repressor-like DNA-binding domains"/>
    <property type="match status" value="1"/>
</dbReference>